<evidence type="ECO:0000313" key="1">
    <source>
        <dbReference type="EMBL" id="KKL48077.1"/>
    </source>
</evidence>
<reference evidence="1" key="1">
    <citation type="journal article" date="2015" name="Nature">
        <title>Complex archaea that bridge the gap between prokaryotes and eukaryotes.</title>
        <authorList>
            <person name="Spang A."/>
            <person name="Saw J.H."/>
            <person name="Jorgensen S.L."/>
            <person name="Zaremba-Niedzwiedzka K."/>
            <person name="Martijn J."/>
            <person name="Lind A.E."/>
            <person name="van Eijk R."/>
            <person name="Schleper C."/>
            <person name="Guy L."/>
            <person name="Ettema T.J."/>
        </authorList>
    </citation>
    <scope>NUCLEOTIDE SEQUENCE</scope>
</reference>
<gene>
    <name evidence="1" type="ORF">LCGC14_2329140</name>
</gene>
<sequence length="61" mass="6698">MGFTKTKPKYSGDGIAIWEGIVSEGKNEGKVYLKVQVLGGNSIFCFEVLDKVEEEGEKKGE</sequence>
<dbReference type="AlphaFoldDB" id="A0A0F9FAE6"/>
<protein>
    <submittedName>
        <fullName evidence="1">Uncharacterized protein</fullName>
    </submittedName>
</protein>
<accession>A0A0F9FAE6</accession>
<name>A0A0F9FAE6_9ZZZZ</name>
<dbReference type="EMBL" id="LAZR01033437">
    <property type="protein sequence ID" value="KKL48077.1"/>
    <property type="molecule type" value="Genomic_DNA"/>
</dbReference>
<comment type="caution">
    <text evidence="1">The sequence shown here is derived from an EMBL/GenBank/DDBJ whole genome shotgun (WGS) entry which is preliminary data.</text>
</comment>
<organism evidence="1">
    <name type="scientific">marine sediment metagenome</name>
    <dbReference type="NCBI Taxonomy" id="412755"/>
    <lineage>
        <taxon>unclassified sequences</taxon>
        <taxon>metagenomes</taxon>
        <taxon>ecological metagenomes</taxon>
    </lineage>
</organism>
<proteinExistence type="predicted"/>